<dbReference type="GO" id="GO:0004197">
    <property type="term" value="F:cysteine-type endopeptidase activity"/>
    <property type="evidence" value="ECO:0007669"/>
    <property type="project" value="InterPro"/>
</dbReference>
<dbReference type="Proteomes" id="UP001281410">
    <property type="component" value="Unassembled WGS sequence"/>
</dbReference>
<proteinExistence type="inferred from homology"/>
<dbReference type="GO" id="GO:0005737">
    <property type="term" value="C:cytoplasm"/>
    <property type="evidence" value="ECO:0007669"/>
    <property type="project" value="TreeGrafter"/>
</dbReference>
<dbReference type="PANTHER" id="PTHR48104">
    <property type="entry name" value="METACASPASE-4"/>
    <property type="match status" value="1"/>
</dbReference>
<dbReference type="EMBL" id="JANJYJ010000004">
    <property type="protein sequence ID" value="KAK3221156.1"/>
    <property type="molecule type" value="Genomic_DNA"/>
</dbReference>
<gene>
    <name evidence="3" type="ORF">Dsin_015126</name>
</gene>
<feature type="domain" description="Peptidase C14 caspase" evidence="2">
    <location>
        <begin position="2"/>
        <end position="85"/>
    </location>
</feature>
<dbReference type="InterPro" id="IPR011600">
    <property type="entry name" value="Pept_C14_caspase"/>
</dbReference>
<evidence type="ECO:0000313" key="4">
    <source>
        <dbReference type="Proteomes" id="UP001281410"/>
    </source>
</evidence>
<dbReference type="AlphaFoldDB" id="A0AAE0AN30"/>
<comment type="similarity">
    <text evidence="1">Belongs to the peptidase C14B family.</text>
</comment>
<dbReference type="Gene3D" id="3.40.50.12660">
    <property type="match status" value="1"/>
</dbReference>
<evidence type="ECO:0000313" key="3">
    <source>
        <dbReference type="EMBL" id="KAK3221156.1"/>
    </source>
</evidence>
<keyword evidence="4" id="KW-1185">Reference proteome</keyword>
<dbReference type="PANTHER" id="PTHR48104:SF7">
    <property type="entry name" value="METACASPASE-9"/>
    <property type="match status" value="1"/>
</dbReference>
<protein>
    <recommendedName>
        <fullName evidence="2">Peptidase C14 caspase domain-containing protein</fullName>
    </recommendedName>
</protein>
<reference evidence="3" key="1">
    <citation type="journal article" date="2023" name="Plant J.">
        <title>Genome sequences and population genomics provide insights into the demographic history, inbreeding, and mutation load of two 'living fossil' tree species of Dipteronia.</title>
        <authorList>
            <person name="Feng Y."/>
            <person name="Comes H.P."/>
            <person name="Chen J."/>
            <person name="Zhu S."/>
            <person name="Lu R."/>
            <person name="Zhang X."/>
            <person name="Li P."/>
            <person name="Qiu J."/>
            <person name="Olsen K.M."/>
            <person name="Qiu Y."/>
        </authorList>
    </citation>
    <scope>NUCLEOTIDE SEQUENCE</scope>
    <source>
        <strain evidence="3">NBL</strain>
    </source>
</reference>
<evidence type="ECO:0000256" key="1">
    <source>
        <dbReference type="ARBA" id="ARBA00009005"/>
    </source>
</evidence>
<name>A0AAE0AN30_9ROSI</name>
<dbReference type="Pfam" id="PF00656">
    <property type="entry name" value="Peptidase_C14"/>
    <property type="match status" value="1"/>
</dbReference>
<comment type="caution">
    <text evidence="3">The sequence shown here is derived from an EMBL/GenBank/DDBJ whole genome shotgun (WGS) entry which is preliminary data.</text>
</comment>
<dbReference type="InterPro" id="IPR050452">
    <property type="entry name" value="Metacaspase"/>
</dbReference>
<dbReference type="GO" id="GO:0006508">
    <property type="term" value="P:proteolysis"/>
    <property type="evidence" value="ECO:0007669"/>
    <property type="project" value="InterPro"/>
</dbReference>
<evidence type="ECO:0000259" key="2">
    <source>
        <dbReference type="Pfam" id="PF00656"/>
    </source>
</evidence>
<sequence>MKEVLIERFRFEPSGIELLTDATRPRSNLVMPTGANIMAALKRMVDGAEAGDVLFFHYSGHGSRIPSIKPGCPFRQDEAIVSTDFQSHHRFGLQATSESPTKGHKLHNPFIFMPRWRPY</sequence>
<organism evidence="3 4">
    <name type="scientific">Dipteronia sinensis</name>
    <dbReference type="NCBI Taxonomy" id="43782"/>
    <lineage>
        <taxon>Eukaryota</taxon>
        <taxon>Viridiplantae</taxon>
        <taxon>Streptophyta</taxon>
        <taxon>Embryophyta</taxon>
        <taxon>Tracheophyta</taxon>
        <taxon>Spermatophyta</taxon>
        <taxon>Magnoliopsida</taxon>
        <taxon>eudicotyledons</taxon>
        <taxon>Gunneridae</taxon>
        <taxon>Pentapetalae</taxon>
        <taxon>rosids</taxon>
        <taxon>malvids</taxon>
        <taxon>Sapindales</taxon>
        <taxon>Sapindaceae</taxon>
        <taxon>Hippocastanoideae</taxon>
        <taxon>Acereae</taxon>
        <taxon>Dipteronia</taxon>
    </lineage>
</organism>
<accession>A0AAE0AN30</accession>